<dbReference type="InterPro" id="IPR016137">
    <property type="entry name" value="RGS"/>
</dbReference>
<dbReference type="Gene3D" id="1.10.167.10">
    <property type="entry name" value="Regulator of G-protein Signalling 4, domain 2"/>
    <property type="match status" value="1"/>
</dbReference>
<comment type="caution">
    <text evidence="2">The sequence shown here is derived from an EMBL/GenBank/DDBJ whole genome shotgun (WGS) entry which is preliminary data.</text>
</comment>
<dbReference type="InterPro" id="IPR036305">
    <property type="entry name" value="RGS_sf"/>
</dbReference>
<protein>
    <submittedName>
        <fullName evidence="2">Regulator of g protein signaling</fullName>
    </submittedName>
</protein>
<dbReference type="Proteomes" id="UP001150062">
    <property type="component" value="Unassembled WGS sequence"/>
</dbReference>
<feature type="domain" description="RGS" evidence="1">
    <location>
        <begin position="4"/>
        <end position="98"/>
    </location>
</feature>
<dbReference type="InterPro" id="IPR044926">
    <property type="entry name" value="RGS_subdomain_2"/>
</dbReference>
<name>A0ABQ8YB88_9EUKA</name>
<evidence type="ECO:0000259" key="1">
    <source>
        <dbReference type="PROSITE" id="PS50132"/>
    </source>
</evidence>
<sequence>MMVENLDFLLVVYAFNNKNLRNNVLKVQTKNIIETYIENSSEKQINISSECRNKILMDYKNGDFEAEIFNEALNQIENMLNKSIQTDFYESEERNQLVKFFREKEIKGNRVISEIFHKLFNKFRRRKYQKLVNYNPTNNIEFELSDFSNLTELSDFSKQSEKNSDKLSDNQKYQKFWESDFGSSEKEIEKKNIIDL</sequence>
<proteinExistence type="predicted"/>
<organism evidence="2 3">
    <name type="scientific">Anaeramoeba flamelloides</name>
    <dbReference type="NCBI Taxonomy" id="1746091"/>
    <lineage>
        <taxon>Eukaryota</taxon>
        <taxon>Metamonada</taxon>
        <taxon>Anaeramoebidae</taxon>
        <taxon>Anaeramoeba</taxon>
    </lineage>
</organism>
<keyword evidence="3" id="KW-1185">Reference proteome</keyword>
<dbReference type="SUPFAM" id="SSF48097">
    <property type="entry name" value="Regulator of G-protein signaling, RGS"/>
    <property type="match status" value="1"/>
</dbReference>
<dbReference type="Pfam" id="PF00615">
    <property type="entry name" value="RGS"/>
    <property type="match status" value="1"/>
</dbReference>
<reference evidence="2" key="1">
    <citation type="submission" date="2022-08" db="EMBL/GenBank/DDBJ databases">
        <title>Novel sulfate-reducing endosymbionts in the free-living metamonad Anaeramoeba.</title>
        <authorList>
            <person name="Jerlstrom-Hultqvist J."/>
            <person name="Cepicka I."/>
            <person name="Gallot-Lavallee L."/>
            <person name="Salas-Leiva D."/>
            <person name="Curtis B.A."/>
            <person name="Zahonova K."/>
            <person name="Pipaliya S."/>
            <person name="Dacks J."/>
            <person name="Roger A.J."/>
        </authorList>
    </citation>
    <scope>NUCLEOTIDE SEQUENCE</scope>
    <source>
        <strain evidence="2">Schooner1</strain>
    </source>
</reference>
<dbReference type="PROSITE" id="PS50132">
    <property type="entry name" value="RGS"/>
    <property type="match status" value="1"/>
</dbReference>
<accession>A0ABQ8YB88</accession>
<gene>
    <name evidence="2" type="ORF">M0813_00558</name>
</gene>
<dbReference type="EMBL" id="JAOAOG010000191">
    <property type="protein sequence ID" value="KAJ6241852.1"/>
    <property type="molecule type" value="Genomic_DNA"/>
</dbReference>
<evidence type="ECO:0000313" key="3">
    <source>
        <dbReference type="Proteomes" id="UP001150062"/>
    </source>
</evidence>
<evidence type="ECO:0000313" key="2">
    <source>
        <dbReference type="EMBL" id="KAJ6241852.1"/>
    </source>
</evidence>